<reference evidence="5 6" key="1">
    <citation type="submission" date="2023-08" db="EMBL/GenBank/DDBJ databases">
        <authorList>
            <person name="Palmer J.M."/>
        </authorList>
    </citation>
    <scope>NUCLEOTIDE SEQUENCE [LARGE SCALE GENOMIC DNA]</scope>
    <source>
        <strain evidence="5 6">TWF481</strain>
    </source>
</reference>
<comment type="caution">
    <text evidence="5">The sequence shown here is derived from an EMBL/GenBank/DDBJ whole genome shotgun (WGS) entry which is preliminary data.</text>
</comment>
<dbReference type="Proteomes" id="UP001370758">
    <property type="component" value="Unassembled WGS sequence"/>
</dbReference>
<sequence length="597" mass="64925">MRFTSLRTIAWVIPFITLFLYSVVHAAWIPEVGSRWIGPPSRRASSATDYDIGFPVLSPGKIKRAEGKYVVLPTEYLYAELGHFSSRIITTMYFGTDRQPLNISVAVPGATWVPQRPESIYEFCIKTSCNYTSRSGYYTKGDRPVLGYAGYGDNSTTDGVWAYGEVVEDVVTGGGIQVDLQFIAATGWSSTEAPFLGLGLSFDVAYKLPYDQNAQRYSYISALFDQRKIGSKLCSMYNVIDTNFSGEVVLGGVNRQRFYGELDIYHQKSDYADQSYVMDHPRIQIGDVTDEAALVTLEDDPELIAKLSPLSPYSSFPSTIYDSVMNALKPFGLAKCSQQEFGVEFCIPCGTSIPENYVLRMNFKKAIIDMPFYDLIQDTPQAQNLCPVLITSRDSGPSYLGGPFFRAAYIVLDPEANRIAIAPSVRNSQASDIIELAAGSFSANLSTIVGVTQPEPSETADPSPTADPSASSDASQGNKDPLSTGALVGIGFGGAIALIAIAGGAFALFFIHRRKRGVTSNIPDMAYAPAPHNHPSELHPNERPPGELEVPKYPYPLSITSSPPSVFQELPIVEAAPPQELPGDLGSFVGNNTNSTK</sequence>
<gene>
    <name evidence="5" type="ORF">TWF481_011614</name>
</gene>
<feature type="compositionally biased region" description="Low complexity" evidence="1">
    <location>
        <begin position="459"/>
        <end position="475"/>
    </location>
</feature>
<accession>A0AAV9W0S1</accession>
<dbReference type="AlphaFoldDB" id="A0AAV9W0S1"/>
<dbReference type="EMBL" id="JAVHJL010000008">
    <property type="protein sequence ID" value="KAK6499045.1"/>
    <property type="molecule type" value="Genomic_DNA"/>
</dbReference>
<feature type="compositionally biased region" description="Basic and acidic residues" evidence="1">
    <location>
        <begin position="534"/>
        <end position="550"/>
    </location>
</feature>
<feature type="transmembrane region" description="Helical" evidence="2">
    <location>
        <begin position="486"/>
        <end position="511"/>
    </location>
</feature>
<dbReference type="Pfam" id="PF00026">
    <property type="entry name" value="Asp"/>
    <property type="match status" value="1"/>
</dbReference>
<evidence type="ECO:0000256" key="2">
    <source>
        <dbReference type="SAM" id="Phobius"/>
    </source>
</evidence>
<name>A0AAV9W0S1_9PEZI</name>
<dbReference type="InterPro" id="IPR033121">
    <property type="entry name" value="PEPTIDASE_A1"/>
</dbReference>
<feature type="domain" description="Peptidase A1" evidence="4">
    <location>
        <begin position="88"/>
        <end position="422"/>
    </location>
</feature>
<feature type="chain" id="PRO_5043743243" description="Peptidase A1 domain-containing protein" evidence="3">
    <location>
        <begin position="27"/>
        <end position="597"/>
    </location>
</feature>
<protein>
    <recommendedName>
        <fullName evidence="4">Peptidase A1 domain-containing protein</fullName>
    </recommendedName>
</protein>
<feature type="signal peptide" evidence="3">
    <location>
        <begin position="1"/>
        <end position="26"/>
    </location>
</feature>
<keyword evidence="2" id="KW-0812">Transmembrane</keyword>
<proteinExistence type="predicted"/>
<keyword evidence="2" id="KW-0472">Membrane</keyword>
<evidence type="ECO:0000256" key="3">
    <source>
        <dbReference type="SAM" id="SignalP"/>
    </source>
</evidence>
<evidence type="ECO:0000313" key="5">
    <source>
        <dbReference type="EMBL" id="KAK6499045.1"/>
    </source>
</evidence>
<evidence type="ECO:0000256" key="1">
    <source>
        <dbReference type="SAM" id="MobiDB-lite"/>
    </source>
</evidence>
<keyword evidence="3" id="KW-0732">Signal</keyword>
<dbReference type="SUPFAM" id="SSF50630">
    <property type="entry name" value="Acid proteases"/>
    <property type="match status" value="1"/>
</dbReference>
<dbReference type="Gene3D" id="2.40.70.10">
    <property type="entry name" value="Acid Proteases"/>
    <property type="match status" value="2"/>
</dbReference>
<feature type="region of interest" description="Disordered" evidence="1">
    <location>
        <begin position="577"/>
        <end position="597"/>
    </location>
</feature>
<organism evidence="5 6">
    <name type="scientific">Arthrobotrys musiformis</name>
    <dbReference type="NCBI Taxonomy" id="47236"/>
    <lineage>
        <taxon>Eukaryota</taxon>
        <taxon>Fungi</taxon>
        <taxon>Dikarya</taxon>
        <taxon>Ascomycota</taxon>
        <taxon>Pezizomycotina</taxon>
        <taxon>Orbiliomycetes</taxon>
        <taxon>Orbiliales</taxon>
        <taxon>Orbiliaceae</taxon>
        <taxon>Arthrobotrys</taxon>
    </lineage>
</organism>
<feature type="region of interest" description="Disordered" evidence="1">
    <location>
        <begin position="453"/>
        <end position="478"/>
    </location>
</feature>
<dbReference type="InterPro" id="IPR021109">
    <property type="entry name" value="Peptidase_aspartic_dom_sf"/>
</dbReference>
<evidence type="ECO:0000259" key="4">
    <source>
        <dbReference type="PROSITE" id="PS51767"/>
    </source>
</evidence>
<dbReference type="PROSITE" id="PS51767">
    <property type="entry name" value="PEPTIDASE_A1"/>
    <property type="match status" value="1"/>
</dbReference>
<keyword evidence="6" id="KW-1185">Reference proteome</keyword>
<feature type="region of interest" description="Disordered" evidence="1">
    <location>
        <begin position="528"/>
        <end position="555"/>
    </location>
</feature>
<keyword evidence="2" id="KW-1133">Transmembrane helix</keyword>
<evidence type="ECO:0000313" key="6">
    <source>
        <dbReference type="Proteomes" id="UP001370758"/>
    </source>
</evidence>